<dbReference type="EMBL" id="CP110232">
    <property type="protein sequence ID" value="WEG73594.1"/>
    <property type="molecule type" value="Genomic_DNA"/>
</dbReference>
<protein>
    <submittedName>
        <fullName evidence="2">Helix-turn-helix domain-containing protein</fullName>
    </submittedName>
</protein>
<dbReference type="RefSeq" id="WP_275469393.1">
    <property type="nucleotide sequence ID" value="NZ_CP110232.1"/>
</dbReference>
<evidence type="ECO:0000259" key="1">
    <source>
        <dbReference type="Pfam" id="PF05043"/>
    </source>
</evidence>
<dbReference type="Proteomes" id="UP001179647">
    <property type="component" value="Chromosome"/>
</dbReference>
<name>A0AAF0CVF0_9ENTE</name>
<dbReference type="AlphaFoldDB" id="A0AAF0CVF0"/>
<organism evidence="2 3">
    <name type="scientific">Vagococcus intermedius</name>
    <dbReference type="NCBI Taxonomy" id="2991418"/>
    <lineage>
        <taxon>Bacteria</taxon>
        <taxon>Bacillati</taxon>
        <taxon>Bacillota</taxon>
        <taxon>Bacilli</taxon>
        <taxon>Lactobacillales</taxon>
        <taxon>Enterococcaceae</taxon>
        <taxon>Vagococcus</taxon>
    </lineage>
</organism>
<dbReference type="Pfam" id="PF05043">
    <property type="entry name" value="Mga"/>
    <property type="match status" value="1"/>
</dbReference>
<dbReference type="KEGG" id="vie:OL234_01425"/>
<keyword evidence="3" id="KW-1185">Reference proteome</keyword>
<feature type="domain" description="Mga helix-turn-helix" evidence="1">
    <location>
        <begin position="85"/>
        <end position="165"/>
    </location>
</feature>
<dbReference type="InterPro" id="IPR007737">
    <property type="entry name" value="Mga_HTH"/>
</dbReference>
<proteinExistence type="predicted"/>
<gene>
    <name evidence="2" type="ORF">OL234_01425</name>
</gene>
<evidence type="ECO:0000313" key="3">
    <source>
        <dbReference type="Proteomes" id="UP001179647"/>
    </source>
</evidence>
<sequence length="494" mass="57669">MLDLLVKKNEYNQIVVLGSALSNKKKTVPDIQEQLTISKSSFNRYLNNLNHDLTLFFDEKLELVSDGYHLTLVNPTNQSNHNVFMATLKFYINQSTTFKILLMLSYQNPLEVEMILNELHISYSYLNKLIKEINQYMWRTSVSLTQRQKMLSLEGPELNVVVFIIGLKLALWRFDPTHDVLLEVTKGDYYYESTHLSHLNTLQTNRLAYVAQTILDQPLSDSKIDITDSEVNELLLILTSYKNVIKAEGHPYSDTELLFLNLLTRILCPKIDSLDDRIALAKLFLKVSNSITKDALNLLDFIRTELFPKIQLDSDDYYHYVYQSIMSFLYLRLLDYNFTDLFTLQTDRVHGFYISDQPELNKIKQNLSLRIPFVSDKNKLIFVQNHSLFTSGIYTALRETKATTLNLFIDFKYQISFELYLKKRLEQLFSKDIICYLDNINHADIIITDFFIETPKDKSGFIFVDTNSITAMEDLMVKLTKIYTQKLQKAREPL</sequence>
<evidence type="ECO:0000313" key="2">
    <source>
        <dbReference type="EMBL" id="WEG73594.1"/>
    </source>
</evidence>
<accession>A0AAF0CVF0</accession>
<reference evidence="2" key="1">
    <citation type="submission" date="2022-10" db="EMBL/GenBank/DDBJ databases">
        <title>Vagococcus sp. isolated from poultry meat.</title>
        <authorList>
            <person name="Johansson P."/>
            <person name="Bjorkroth J."/>
        </authorList>
    </citation>
    <scope>NUCLEOTIDE SEQUENCE</scope>
    <source>
        <strain evidence="2">STAA11</strain>
    </source>
</reference>